<dbReference type="EMBL" id="QNGE01004426">
    <property type="protein sequence ID" value="KAA3672907.1"/>
    <property type="molecule type" value="Genomic_DNA"/>
</dbReference>
<comment type="catalytic activity">
    <reaction evidence="3">
        <text>adenosine 5'-phosphoramidate + H2O = NH4(+) + AMP</text>
        <dbReference type="Rhea" id="RHEA:67916"/>
        <dbReference type="ChEBI" id="CHEBI:15377"/>
        <dbReference type="ChEBI" id="CHEBI:28938"/>
        <dbReference type="ChEBI" id="CHEBI:57890"/>
        <dbReference type="ChEBI" id="CHEBI:456215"/>
    </reaction>
</comment>
<evidence type="ECO:0000256" key="3">
    <source>
        <dbReference type="ARBA" id="ARBA00024472"/>
    </source>
</evidence>
<dbReference type="SUPFAM" id="SSF54197">
    <property type="entry name" value="HIT-like"/>
    <property type="match status" value="1"/>
</dbReference>
<accession>A0A5J4NBL0</accession>
<comment type="similarity">
    <text evidence="4">Belongs to the HINT family.</text>
</comment>
<keyword evidence="1" id="KW-0547">Nucleotide-binding</keyword>
<protein>
    <recommendedName>
        <fullName evidence="5">Adenosine 5'-monophosphoramidase HINT3</fullName>
    </recommendedName>
    <alternativeName>
        <fullName evidence="6">Histidine triad nucleotide-binding protein 3</fullName>
    </alternativeName>
</protein>
<evidence type="ECO:0000256" key="6">
    <source>
        <dbReference type="ARBA" id="ARBA00042361"/>
    </source>
</evidence>
<organism evidence="9 10">
    <name type="scientific">Paragonimus westermani</name>
    <dbReference type="NCBI Taxonomy" id="34504"/>
    <lineage>
        <taxon>Eukaryota</taxon>
        <taxon>Metazoa</taxon>
        <taxon>Spiralia</taxon>
        <taxon>Lophotrochozoa</taxon>
        <taxon>Platyhelminthes</taxon>
        <taxon>Trematoda</taxon>
        <taxon>Digenea</taxon>
        <taxon>Plagiorchiida</taxon>
        <taxon>Troglotremata</taxon>
        <taxon>Troglotrematidae</taxon>
        <taxon>Paragonimus</taxon>
    </lineage>
</organism>
<name>A0A5J4NBL0_9TREM</name>
<dbReference type="PANTHER" id="PTHR12486:SF5">
    <property type="entry name" value="ADENOSINE 5'-MONOPHOSPHORAMIDASE HINT3"/>
    <property type="match status" value="1"/>
</dbReference>
<evidence type="ECO:0000313" key="10">
    <source>
        <dbReference type="Proteomes" id="UP000324629"/>
    </source>
</evidence>
<dbReference type="PANTHER" id="PTHR12486">
    <property type="entry name" value="APRATAXIN-RELATED"/>
    <property type="match status" value="1"/>
</dbReference>
<dbReference type="Gene3D" id="3.30.428.10">
    <property type="entry name" value="HIT-like"/>
    <property type="match status" value="1"/>
</dbReference>
<feature type="domain" description="HIT" evidence="8">
    <location>
        <begin position="11"/>
        <end position="125"/>
    </location>
</feature>
<evidence type="ECO:0000256" key="4">
    <source>
        <dbReference type="ARBA" id="ARBA00025764"/>
    </source>
</evidence>
<dbReference type="InterPro" id="IPR036265">
    <property type="entry name" value="HIT-like_sf"/>
</dbReference>
<evidence type="ECO:0000256" key="1">
    <source>
        <dbReference type="ARBA" id="ARBA00022741"/>
    </source>
</evidence>
<gene>
    <name evidence="9" type="ORF">DEA37_0000929</name>
</gene>
<dbReference type="PROSITE" id="PS51084">
    <property type="entry name" value="HIT_2"/>
    <property type="match status" value="1"/>
</dbReference>
<dbReference type="GO" id="GO:0016787">
    <property type="term" value="F:hydrolase activity"/>
    <property type="evidence" value="ECO:0007669"/>
    <property type="project" value="UniProtKB-KW"/>
</dbReference>
<comment type="caution">
    <text evidence="9">The sequence shown here is derived from an EMBL/GenBank/DDBJ whole genome shotgun (WGS) entry which is preliminary data.</text>
</comment>
<reference evidence="9 10" key="1">
    <citation type="journal article" date="2019" name="Gigascience">
        <title>Whole-genome sequence of the oriental lung fluke Paragonimus westermani.</title>
        <authorList>
            <person name="Oey H."/>
            <person name="Zakrzewski M."/>
            <person name="Narain K."/>
            <person name="Devi K.R."/>
            <person name="Agatsuma T."/>
            <person name="Nawaratna S."/>
            <person name="Gobert G.N."/>
            <person name="Jones M.K."/>
            <person name="Ragan M.A."/>
            <person name="McManus D.P."/>
            <person name="Krause L."/>
        </authorList>
    </citation>
    <scope>NUCLEOTIDE SEQUENCE [LARGE SCALE GENOMIC DNA]</scope>
    <source>
        <strain evidence="9 10">IND2009</strain>
    </source>
</reference>
<dbReference type="Pfam" id="PF11969">
    <property type="entry name" value="DcpS_C"/>
    <property type="match status" value="1"/>
</dbReference>
<feature type="short sequence motif" description="Histidine triad motif" evidence="7">
    <location>
        <begin position="103"/>
        <end position="107"/>
    </location>
</feature>
<evidence type="ECO:0000313" key="9">
    <source>
        <dbReference type="EMBL" id="KAA3672907.1"/>
    </source>
</evidence>
<dbReference type="GO" id="GO:0000166">
    <property type="term" value="F:nucleotide binding"/>
    <property type="evidence" value="ECO:0007669"/>
    <property type="project" value="UniProtKB-KW"/>
</dbReference>
<evidence type="ECO:0000256" key="2">
    <source>
        <dbReference type="ARBA" id="ARBA00022801"/>
    </source>
</evidence>
<dbReference type="Proteomes" id="UP000324629">
    <property type="component" value="Unassembled WGS sequence"/>
</dbReference>
<evidence type="ECO:0000256" key="5">
    <source>
        <dbReference type="ARBA" id="ARBA00039802"/>
    </source>
</evidence>
<evidence type="ECO:0000256" key="7">
    <source>
        <dbReference type="PROSITE-ProRule" id="PRU00464"/>
    </source>
</evidence>
<dbReference type="InterPro" id="IPR011146">
    <property type="entry name" value="HIT-like"/>
</dbReference>
<keyword evidence="10" id="KW-1185">Reference proteome</keyword>
<sequence>MDDGLFDPDCVFCLIVSGKCGASRVLLEKESVLLFNDICPMAPHHYQCIPKRHIRNINHLNKSNIPLLMEMKSCAIEYLQMAKVNIGEFLLGFHKPPFNSVHHLHLHVIGPVQHIRFRMKFDPTLFMFKPIDTLIKQLEAKR</sequence>
<dbReference type="AlphaFoldDB" id="A0A5J4NBL0"/>
<keyword evidence="2" id="KW-0378">Hydrolase</keyword>
<evidence type="ECO:0000259" key="8">
    <source>
        <dbReference type="PROSITE" id="PS51084"/>
    </source>
</evidence>
<proteinExistence type="inferred from homology"/>